<sequence>MSSLNTSSFGSGVLRKSGKLSSGEGTLESLGNLMDEGIAVSSPHLRRTGRGPGGGGLKAPSVWTPELGIEGDANVRVMAALHTRLEALCVAREEEVARLKTQIHGRQEQMYQCTQKLQSMDEAEQVLKEQIMEASDQCRLLRSQVHEMDGETQEARGLSSLIRRAFDQKQGEIQSGGELVKTLEHRLECLRERQFRRDRRISSIAITLVILASGMLLYFWYISGQAQGR</sequence>
<evidence type="ECO:0000313" key="3">
    <source>
        <dbReference type="EMBL" id="RKP14464.1"/>
    </source>
</evidence>
<protein>
    <submittedName>
        <fullName evidence="3">Uncharacterized protein</fullName>
    </submittedName>
</protein>
<name>A0A4P9Y6Y7_9FUNG</name>
<evidence type="ECO:0000256" key="2">
    <source>
        <dbReference type="SAM" id="Phobius"/>
    </source>
</evidence>
<proteinExistence type="predicted"/>
<dbReference type="Proteomes" id="UP000267251">
    <property type="component" value="Unassembled WGS sequence"/>
</dbReference>
<keyword evidence="2" id="KW-1133">Transmembrane helix</keyword>
<reference evidence="4" key="1">
    <citation type="journal article" date="2018" name="Nat. Microbiol.">
        <title>Leveraging single-cell genomics to expand the fungal tree of life.</title>
        <authorList>
            <person name="Ahrendt S.R."/>
            <person name="Quandt C.A."/>
            <person name="Ciobanu D."/>
            <person name="Clum A."/>
            <person name="Salamov A."/>
            <person name="Andreopoulos B."/>
            <person name="Cheng J.F."/>
            <person name="Woyke T."/>
            <person name="Pelin A."/>
            <person name="Henrissat B."/>
            <person name="Reynolds N.K."/>
            <person name="Benny G.L."/>
            <person name="Smith M.E."/>
            <person name="James T.Y."/>
            <person name="Grigoriev I.V."/>
        </authorList>
    </citation>
    <scope>NUCLEOTIDE SEQUENCE [LARGE SCALE GENOMIC DNA]</scope>
</reference>
<accession>A0A4P9Y6Y7</accession>
<feature type="compositionally biased region" description="Polar residues" evidence="1">
    <location>
        <begin position="1"/>
        <end position="10"/>
    </location>
</feature>
<feature type="region of interest" description="Disordered" evidence="1">
    <location>
        <begin position="1"/>
        <end position="22"/>
    </location>
</feature>
<keyword evidence="2" id="KW-0472">Membrane</keyword>
<keyword evidence="2" id="KW-0812">Transmembrane</keyword>
<gene>
    <name evidence="3" type="ORF">BJ684DRAFT_19138</name>
</gene>
<evidence type="ECO:0000256" key="1">
    <source>
        <dbReference type="SAM" id="MobiDB-lite"/>
    </source>
</evidence>
<dbReference type="AlphaFoldDB" id="A0A4P9Y6Y7"/>
<feature type="transmembrane region" description="Helical" evidence="2">
    <location>
        <begin position="201"/>
        <end position="221"/>
    </location>
</feature>
<organism evidence="3 4">
    <name type="scientific">Piptocephalis cylindrospora</name>
    <dbReference type="NCBI Taxonomy" id="1907219"/>
    <lineage>
        <taxon>Eukaryota</taxon>
        <taxon>Fungi</taxon>
        <taxon>Fungi incertae sedis</taxon>
        <taxon>Zoopagomycota</taxon>
        <taxon>Zoopagomycotina</taxon>
        <taxon>Zoopagomycetes</taxon>
        <taxon>Zoopagales</taxon>
        <taxon>Piptocephalidaceae</taxon>
        <taxon>Piptocephalis</taxon>
    </lineage>
</organism>
<dbReference type="EMBL" id="KZ987832">
    <property type="protein sequence ID" value="RKP14464.1"/>
    <property type="molecule type" value="Genomic_DNA"/>
</dbReference>
<evidence type="ECO:0000313" key="4">
    <source>
        <dbReference type="Proteomes" id="UP000267251"/>
    </source>
</evidence>
<keyword evidence="4" id="KW-1185">Reference proteome</keyword>